<keyword evidence="7" id="KW-0460">Magnesium</keyword>
<evidence type="ECO:0000256" key="1">
    <source>
        <dbReference type="ARBA" id="ARBA00004496"/>
    </source>
</evidence>
<dbReference type="EMBL" id="JAHVAH010000001">
    <property type="protein sequence ID" value="MBW0145060.1"/>
    <property type="molecule type" value="Genomic_DNA"/>
</dbReference>
<evidence type="ECO:0000313" key="8">
    <source>
        <dbReference type="EMBL" id="MBW0145060.1"/>
    </source>
</evidence>
<dbReference type="NCBIfam" id="TIGR00150">
    <property type="entry name" value="T6A_YjeE"/>
    <property type="match status" value="1"/>
</dbReference>
<evidence type="ECO:0000256" key="6">
    <source>
        <dbReference type="ARBA" id="ARBA00022840"/>
    </source>
</evidence>
<evidence type="ECO:0000256" key="4">
    <source>
        <dbReference type="ARBA" id="ARBA00022723"/>
    </source>
</evidence>
<comment type="caution">
    <text evidence="8">The sequence shown here is derived from an EMBL/GenBank/DDBJ whole genome shotgun (WGS) entry which is preliminary data.</text>
</comment>
<dbReference type="PANTHER" id="PTHR33540">
    <property type="entry name" value="TRNA THREONYLCARBAMOYLADENOSINE BIOSYNTHESIS PROTEIN TSAE"/>
    <property type="match status" value="1"/>
</dbReference>
<evidence type="ECO:0000256" key="3">
    <source>
        <dbReference type="ARBA" id="ARBA00022694"/>
    </source>
</evidence>
<name>A0ABS6V669_9SPHN</name>
<gene>
    <name evidence="8" type="primary">tsaE</name>
    <name evidence="8" type="ORF">KTQ36_07090</name>
</gene>
<evidence type="ECO:0000313" key="9">
    <source>
        <dbReference type="Proteomes" id="UP000698028"/>
    </source>
</evidence>
<protein>
    <submittedName>
        <fullName evidence="8">tRNA (Adenosine(37)-N6)-threonylcarbamoyltransferase complex ATPase subunit type 1 TsaE</fullName>
    </submittedName>
</protein>
<sequence>MILDGEAASLAFGVRLADVVAPGDVITLSGPLGAGKTSISRGLIAALGHEGEVPSPTFSIVQPYENLDPPVWHVDLYRLEEEGELDELGLEAAEEGVLLVEWPSRAGRWAHALQLTLEIDERTGARRLTAEVPQAWKERWPL</sequence>
<keyword evidence="4" id="KW-0479">Metal-binding</keyword>
<keyword evidence="9" id="KW-1185">Reference proteome</keyword>
<reference evidence="8 9" key="1">
    <citation type="submission" date="2021-07" db="EMBL/GenBank/DDBJ databases">
        <title>The draft genome sequence of Sphingomicrobium sp. B8.</title>
        <authorList>
            <person name="Mu L."/>
        </authorList>
    </citation>
    <scope>NUCLEOTIDE SEQUENCE [LARGE SCALE GENOMIC DNA]</scope>
    <source>
        <strain evidence="8 9">B8</strain>
    </source>
</reference>
<keyword evidence="3" id="KW-0819">tRNA processing</keyword>
<comment type="subcellular location">
    <subcellularLocation>
        <location evidence="1">Cytoplasm</location>
    </subcellularLocation>
</comment>
<evidence type="ECO:0000256" key="2">
    <source>
        <dbReference type="ARBA" id="ARBA00022490"/>
    </source>
</evidence>
<dbReference type="Proteomes" id="UP000698028">
    <property type="component" value="Unassembled WGS sequence"/>
</dbReference>
<proteinExistence type="predicted"/>
<keyword evidence="5" id="KW-0547">Nucleotide-binding</keyword>
<evidence type="ECO:0000256" key="7">
    <source>
        <dbReference type="ARBA" id="ARBA00022842"/>
    </source>
</evidence>
<dbReference type="RefSeq" id="WP_218632999.1">
    <property type="nucleotide sequence ID" value="NZ_JAHVAH010000001.1"/>
</dbReference>
<accession>A0ABS6V669</accession>
<dbReference type="PANTHER" id="PTHR33540:SF2">
    <property type="entry name" value="TRNA THREONYLCARBAMOYLADENOSINE BIOSYNTHESIS PROTEIN TSAE"/>
    <property type="match status" value="1"/>
</dbReference>
<evidence type="ECO:0000256" key="5">
    <source>
        <dbReference type="ARBA" id="ARBA00022741"/>
    </source>
</evidence>
<organism evidence="8 9">
    <name type="scientific">Sphingomicrobium clamense</name>
    <dbReference type="NCBI Taxonomy" id="2851013"/>
    <lineage>
        <taxon>Bacteria</taxon>
        <taxon>Pseudomonadati</taxon>
        <taxon>Pseudomonadota</taxon>
        <taxon>Alphaproteobacteria</taxon>
        <taxon>Sphingomonadales</taxon>
        <taxon>Sphingomonadaceae</taxon>
        <taxon>Sphingomicrobium</taxon>
    </lineage>
</organism>
<dbReference type="InterPro" id="IPR003442">
    <property type="entry name" value="T6A_TsaE"/>
</dbReference>
<dbReference type="Pfam" id="PF02367">
    <property type="entry name" value="TsaE"/>
    <property type="match status" value="1"/>
</dbReference>
<keyword evidence="2" id="KW-0963">Cytoplasm</keyword>
<keyword evidence="6" id="KW-0067">ATP-binding</keyword>